<organism evidence="5 6">
    <name type="scientific">Oceanobacillus sojae</name>
    <dbReference type="NCBI Taxonomy" id="582851"/>
    <lineage>
        <taxon>Bacteria</taxon>
        <taxon>Bacillati</taxon>
        <taxon>Bacillota</taxon>
        <taxon>Bacilli</taxon>
        <taxon>Bacillales</taxon>
        <taxon>Bacillaceae</taxon>
        <taxon>Oceanobacillus</taxon>
    </lineage>
</organism>
<comment type="similarity">
    <text evidence="1">Belongs to the glycosyl hydrolase 63 family.</text>
</comment>
<dbReference type="Gene3D" id="1.50.10.10">
    <property type="match status" value="1"/>
</dbReference>
<keyword evidence="6" id="KW-1185">Reference proteome</keyword>
<evidence type="ECO:0000256" key="2">
    <source>
        <dbReference type="ARBA" id="ARBA00022801"/>
    </source>
</evidence>
<dbReference type="InterPro" id="IPR012341">
    <property type="entry name" value="6hp_glycosidase-like_sf"/>
</dbReference>
<evidence type="ECO:0000256" key="1">
    <source>
        <dbReference type="ARBA" id="ARBA00010833"/>
    </source>
</evidence>
<feature type="domain" description="Mannosylglycerate hydrolase MGH1-like glycoside hydrolase" evidence="4">
    <location>
        <begin position="246"/>
        <end position="551"/>
    </location>
</feature>
<dbReference type="PANTHER" id="PTHR10412:SF11">
    <property type="entry name" value="MANNOSYL-OLIGOSACCHARIDE GLUCOSIDASE"/>
    <property type="match status" value="1"/>
</dbReference>
<sequence>MAFDIKNIPFSRYGSFLSVSYLKKRKGLEEGLYLRNIRGGDNNDGAVFKIDVLAENEVVPFESVLEPTSLELVSEHGSVKLVMGDVDNVCLSSENVGIRFTLVRHAYDNAFSRSDKSWQINVFSKKINFMTTVLEGDLTVDAPWNVNGCEKVIIDFLPSAKTNKMNGILEEFTITYKNKEFKQDFEVCHKKVKESFQSWQEKVLSTPKEYEKGTKQAAYITWSSMVREEGKLIRPAMYMSKNWMTNIWSWDHCFNAMALLKHQPELAWDQLMIFFENQDSTGMLPDFINDEFAYWNCTKPPIHGWTVLWMLDRSESISNNHLEEIYTPLSKWTNWYFKYRDYNKNGFPEYHHGNDSGWDNSTVFSEGIPIESPDLCAFLVLQMEALEKIAVRLEKDNEAEVWKQKQESLLEAFLDYFWKEDYFTAYVADQQVKTGDSLLLFMPIVLGKRLPKDILNNLVEGLKDESRFLTDNGLATESVSSTYYESDGYWRGPIWAPSTMLIIDGLYRAGEVGFASELSKRFCNMANKNGMAENFDAITGEGLRDRAFTWTSSVFLILANAYV</sequence>
<reference evidence="5 6" key="1">
    <citation type="submission" date="2019-07" db="EMBL/GenBank/DDBJ databases">
        <title>Whole genome shotgun sequence of Oceanobacillus sojae NBRC 105379.</title>
        <authorList>
            <person name="Hosoyama A."/>
            <person name="Uohara A."/>
            <person name="Ohji S."/>
            <person name="Ichikawa N."/>
        </authorList>
    </citation>
    <scope>NUCLEOTIDE SEQUENCE [LARGE SCALE GENOMIC DNA]</scope>
    <source>
        <strain evidence="5 6">NBRC 105379</strain>
    </source>
</reference>
<keyword evidence="3" id="KW-0326">Glycosidase</keyword>
<dbReference type="AlphaFoldDB" id="A0A511ZMP9"/>
<evidence type="ECO:0000313" key="5">
    <source>
        <dbReference type="EMBL" id="GEN88722.1"/>
    </source>
</evidence>
<dbReference type="Pfam" id="PF22422">
    <property type="entry name" value="MGH1-like_GH"/>
    <property type="match status" value="1"/>
</dbReference>
<dbReference type="PANTHER" id="PTHR10412">
    <property type="entry name" value="MANNOSYL-OLIGOSACCHARIDE GLUCOSIDASE"/>
    <property type="match status" value="1"/>
</dbReference>
<dbReference type="GO" id="GO:0009311">
    <property type="term" value="P:oligosaccharide metabolic process"/>
    <property type="evidence" value="ECO:0007669"/>
    <property type="project" value="InterPro"/>
</dbReference>
<dbReference type="InterPro" id="IPR008928">
    <property type="entry name" value="6-hairpin_glycosidase_sf"/>
</dbReference>
<accession>A0A511ZMP9</accession>
<dbReference type="InterPro" id="IPR004888">
    <property type="entry name" value="Glycoside_hydrolase_63"/>
</dbReference>
<evidence type="ECO:0000256" key="3">
    <source>
        <dbReference type="ARBA" id="ARBA00023295"/>
    </source>
</evidence>
<dbReference type="GO" id="GO:0004573">
    <property type="term" value="F:Glc3Man9GlcNAc2 oligosaccharide glucosidase activity"/>
    <property type="evidence" value="ECO:0007669"/>
    <property type="project" value="InterPro"/>
</dbReference>
<evidence type="ECO:0000259" key="4">
    <source>
        <dbReference type="Pfam" id="PF22422"/>
    </source>
</evidence>
<dbReference type="Proteomes" id="UP000321558">
    <property type="component" value="Unassembled WGS sequence"/>
</dbReference>
<gene>
    <name evidence="5" type="ORF">OSO01_34610</name>
</gene>
<proteinExistence type="inferred from homology"/>
<dbReference type="RefSeq" id="WP_147211627.1">
    <property type="nucleotide sequence ID" value="NZ_BJYM01000015.1"/>
</dbReference>
<name>A0A511ZMP9_9BACI</name>
<dbReference type="EMBL" id="BJYM01000015">
    <property type="protein sequence ID" value="GEN88722.1"/>
    <property type="molecule type" value="Genomic_DNA"/>
</dbReference>
<dbReference type="OrthoDB" id="9798687at2"/>
<dbReference type="STRING" id="582851.GCA_900162665_01407"/>
<dbReference type="GO" id="GO:0006487">
    <property type="term" value="P:protein N-linked glycosylation"/>
    <property type="evidence" value="ECO:0007669"/>
    <property type="project" value="TreeGrafter"/>
</dbReference>
<comment type="caution">
    <text evidence="5">The sequence shown here is derived from an EMBL/GenBank/DDBJ whole genome shotgun (WGS) entry which is preliminary data.</text>
</comment>
<keyword evidence="2 5" id="KW-0378">Hydrolase</keyword>
<dbReference type="InterPro" id="IPR054491">
    <property type="entry name" value="MGH1-like_GH"/>
</dbReference>
<dbReference type="SUPFAM" id="SSF48208">
    <property type="entry name" value="Six-hairpin glycosidases"/>
    <property type="match status" value="1"/>
</dbReference>
<evidence type="ECO:0000313" key="6">
    <source>
        <dbReference type="Proteomes" id="UP000321558"/>
    </source>
</evidence>
<protein>
    <submittedName>
        <fullName evidence="5">Glycoside hydrolase family 37</fullName>
    </submittedName>
</protein>